<protein>
    <submittedName>
        <fullName evidence="1">Uncharacterized protein</fullName>
    </submittedName>
</protein>
<dbReference type="EMBL" id="JAGKQM010000014">
    <property type="protein sequence ID" value="KAH0882627.1"/>
    <property type="molecule type" value="Genomic_DNA"/>
</dbReference>
<sequence length="216" mass="24997">MTVILNASLTEFLFTWRAKRACIVPDHVVQPKELDTWWAIALFRGQSALVTLKRSRRELLTVAMLLAGVHSRYQSESHGVDRLEDLRSFMVEGGYVREMIVHHRPRGFQNDFEMLAKGPVVVAFDVFPSYEDEFGSDWNLGQGIFCPTAAECQMRLYQRFTRHCVVLYGKGVQVNDSNIQEVWEELESRGLNFGDEGFVRLARRHYLIREVVELKV</sequence>
<evidence type="ECO:0000313" key="1">
    <source>
        <dbReference type="EMBL" id="KAH0882627.1"/>
    </source>
</evidence>
<dbReference type="Gene3D" id="3.90.70.10">
    <property type="entry name" value="Cysteine proteinases"/>
    <property type="match status" value="1"/>
</dbReference>
<keyword evidence="2" id="KW-1185">Reference proteome</keyword>
<comment type="caution">
    <text evidence="1">The sequence shown here is derived from an EMBL/GenBank/DDBJ whole genome shotgun (WGS) entry which is preliminary data.</text>
</comment>
<proteinExistence type="predicted"/>
<dbReference type="InterPro" id="IPR038765">
    <property type="entry name" value="Papain-like_cys_pep_sf"/>
</dbReference>
<dbReference type="Proteomes" id="UP000824890">
    <property type="component" value="Unassembled WGS sequence"/>
</dbReference>
<organism evidence="1 2">
    <name type="scientific">Brassica napus</name>
    <name type="common">Rape</name>
    <dbReference type="NCBI Taxonomy" id="3708"/>
    <lineage>
        <taxon>Eukaryota</taxon>
        <taxon>Viridiplantae</taxon>
        <taxon>Streptophyta</taxon>
        <taxon>Embryophyta</taxon>
        <taxon>Tracheophyta</taxon>
        <taxon>Spermatophyta</taxon>
        <taxon>Magnoliopsida</taxon>
        <taxon>eudicotyledons</taxon>
        <taxon>Gunneridae</taxon>
        <taxon>Pentapetalae</taxon>
        <taxon>rosids</taxon>
        <taxon>malvids</taxon>
        <taxon>Brassicales</taxon>
        <taxon>Brassicaceae</taxon>
        <taxon>Brassiceae</taxon>
        <taxon>Brassica</taxon>
    </lineage>
</organism>
<dbReference type="SUPFAM" id="SSF54001">
    <property type="entry name" value="Cysteine proteinases"/>
    <property type="match status" value="1"/>
</dbReference>
<name>A0ABQ7ZQW0_BRANA</name>
<gene>
    <name evidence="1" type="ORF">HID58_058723</name>
</gene>
<reference evidence="1 2" key="1">
    <citation type="submission" date="2021-05" db="EMBL/GenBank/DDBJ databases">
        <title>Genome Assembly of Synthetic Allotetraploid Brassica napus Reveals Homoeologous Exchanges between Subgenomes.</title>
        <authorList>
            <person name="Davis J.T."/>
        </authorList>
    </citation>
    <scope>NUCLEOTIDE SEQUENCE [LARGE SCALE GENOMIC DNA]</scope>
    <source>
        <strain evidence="2">cv. Da-Ae</strain>
        <tissue evidence="1">Seedling</tissue>
    </source>
</reference>
<evidence type="ECO:0000313" key="2">
    <source>
        <dbReference type="Proteomes" id="UP000824890"/>
    </source>
</evidence>
<accession>A0ABQ7ZQW0</accession>